<dbReference type="KEGG" id="lgi:LOTGIDRAFT_155180"/>
<keyword evidence="1" id="KW-0732">Signal</keyword>
<evidence type="ECO:0000256" key="1">
    <source>
        <dbReference type="SAM" id="SignalP"/>
    </source>
</evidence>
<dbReference type="OrthoDB" id="6154503at2759"/>
<dbReference type="AlphaFoldDB" id="V4B9P6"/>
<feature type="chain" id="PRO_5004717333" evidence="1">
    <location>
        <begin position="22"/>
        <end position="239"/>
    </location>
</feature>
<dbReference type="RefSeq" id="XP_009063925.1">
    <property type="nucleotide sequence ID" value="XM_009065677.1"/>
</dbReference>
<dbReference type="HOGENOM" id="CLU_1162307_0_0_1"/>
<name>V4B9P6_LOTGI</name>
<accession>V4B9P6</accession>
<feature type="signal peptide" evidence="1">
    <location>
        <begin position="1"/>
        <end position="21"/>
    </location>
</feature>
<dbReference type="PANTHER" id="PTHR10773">
    <property type="entry name" value="DNA-DIRECTED RNA POLYMERASES I, II, AND III SUBUNIT RPABC2"/>
    <property type="match status" value="1"/>
</dbReference>
<reference evidence="2 3" key="1">
    <citation type="journal article" date="2013" name="Nature">
        <title>Insights into bilaterian evolution from three spiralian genomes.</title>
        <authorList>
            <person name="Simakov O."/>
            <person name="Marletaz F."/>
            <person name="Cho S.J."/>
            <person name="Edsinger-Gonzales E."/>
            <person name="Havlak P."/>
            <person name="Hellsten U."/>
            <person name="Kuo D.H."/>
            <person name="Larsson T."/>
            <person name="Lv J."/>
            <person name="Arendt D."/>
            <person name="Savage R."/>
            <person name="Osoegawa K."/>
            <person name="de Jong P."/>
            <person name="Grimwood J."/>
            <person name="Chapman J.A."/>
            <person name="Shapiro H."/>
            <person name="Aerts A."/>
            <person name="Otillar R.P."/>
            <person name="Terry A.Y."/>
            <person name="Boore J.L."/>
            <person name="Grigoriev I.V."/>
            <person name="Lindberg D.R."/>
            <person name="Seaver E.C."/>
            <person name="Weisblat D.A."/>
            <person name="Putnam N.H."/>
            <person name="Rokhsar D.S."/>
        </authorList>
    </citation>
    <scope>NUCLEOTIDE SEQUENCE [LARGE SCALE GENOMIC DNA]</scope>
</reference>
<dbReference type="EMBL" id="KB203274">
    <property type="protein sequence ID" value="ESO85689.1"/>
    <property type="molecule type" value="Genomic_DNA"/>
</dbReference>
<gene>
    <name evidence="2" type="ORF">LOTGIDRAFT_155180</name>
</gene>
<dbReference type="PANTHER" id="PTHR10773:SF19">
    <property type="match status" value="1"/>
</dbReference>
<protein>
    <submittedName>
        <fullName evidence="2">Uncharacterized protein</fullName>
    </submittedName>
</protein>
<sequence>MTVVLMWIICVLMELFVPISCYKCDFEDNSCLWLTANSKGFLIEKAQDGRQRGFPSTDVTEGTEEVLLFLTQLQQKIARNIDGLKINTPTNADVQVTNPDSPNTPRESTIQVNKVNKAKHFLQDLPKLPSHYCRSTSKKSYLEPIFTTFSELFKVYVDDCKQENKPFLRRKAFRSLFDDMSLAIHRPKKDKCDICSGFEVGNISEEEYNLHIARKIDARNEKIRDKLRAELMAQLKSFL</sequence>
<dbReference type="CTD" id="20236623"/>
<dbReference type="Proteomes" id="UP000030746">
    <property type="component" value="Unassembled WGS sequence"/>
</dbReference>
<proteinExistence type="predicted"/>
<keyword evidence="3" id="KW-1185">Reference proteome</keyword>
<organism evidence="2 3">
    <name type="scientific">Lottia gigantea</name>
    <name type="common">Giant owl limpet</name>
    <dbReference type="NCBI Taxonomy" id="225164"/>
    <lineage>
        <taxon>Eukaryota</taxon>
        <taxon>Metazoa</taxon>
        <taxon>Spiralia</taxon>
        <taxon>Lophotrochozoa</taxon>
        <taxon>Mollusca</taxon>
        <taxon>Gastropoda</taxon>
        <taxon>Patellogastropoda</taxon>
        <taxon>Lottioidea</taxon>
        <taxon>Lottiidae</taxon>
        <taxon>Lottia</taxon>
    </lineage>
</organism>
<evidence type="ECO:0000313" key="3">
    <source>
        <dbReference type="Proteomes" id="UP000030746"/>
    </source>
</evidence>
<evidence type="ECO:0000313" key="2">
    <source>
        <dbReference type="EMBL" id="ESO85689.1"/>
    </source>
</evidence>
<dbReference type="GeneID" id="20236623"/>